<dbReference type="OMA" id="CTTIGKP"/>
<evidence type="ECO:0000259" key="1">
    <source>
        <dbReference type="Pfam" id="PF13966"/>
    </source>
</evidence>
<proteinExistence type="predicted"/>
<gene>
    <name evidence="2" type="ORF">TRITD_3Av1G023830</name>
</gene>
<protein>
    <recommendedName>
        <fullName evidence="1">Reverse transcriptase zinc-binding domain-containing protein</fullName>
    </recommendedName>
</protein>
<dbReference type="AlphaFoldDB" id="A0A9R0VET3"/>
<dbReference type="Pfam" id="PF13966">
    <property type="entry name" value="zf-RVT"/>
    <property type="match status" value="1"/>
</dbReference>
<accession>A0A9R0VET3</accession>
<dbReference type="Gramene" id="TRITD3Av1G023830.1">
    <property type="protein sequence ID" value="TRITD3Av1G023830.1"/>
    <property type="gene ID" value="TRITD3Av1G023830"/>
</dbReference>
<sequence>MKNRCWTVDRLAPRGLPHPDACSFCNQQVETLDNIELTWVFARTVWRTLCTTIGKPSWTPTGHGT</sequence>
<reference evidence="2 3" key="1">
    <citation type="submission" date="2017-09" db="EMBL/GenBank/DDBJ databases">
        <authorList>
            <consortium name="International Durum Wheat Genome Sequencing Consortium (IDWGSC)"/>
            <person name="Milanesi L."/>
        </authorList>
    </citation>
    <scope>NUCLEOTIDE SEQUENCE [LARGE SCALE GENOMIC DNA]</scope>
    <source>
        <strain evidence="3">cv. Svevo</strain>
    </source>
</reference>
<organism evidence="2 3">
    <name type="scientific">Triticum turgidum subsp. durum</name>
    <name type="common">Durum wheat</name>
    <name type="synonym">Triticum durum</name>
    <dbReference type="NCBI Taxonomy" id="4567"/>
    <lineage>
        <taxon>Eukaryota</taxon>
        <taxon>Viridiplantae</taxon>
        <taxon>Streptophyta</taxon>
        <taxon>Embryophyta</taxon>
        <taxon>Tracheophyta</taxon>
        <taxon>Spermatophyta</taxon>
        <taxon>Magnoliopsida</taxon>
        <taxon>Liliopsida</taxon>
        <taxon>Poales</taxon>
        <taxon>Poaceae</taxon>
        <taxon>BOP clade</taxon>
        <taxon>Pooideae</taxon>
        <taxon>Triticodae</taxon>
        <taxon>Triticeae</taxon>
        <taxon>Triticinae</taxon>
        <taxon>Triticum</taxon>
    </lineage>
</organism>
<evidence type="ECO:0000313" key="3">
    <source>
        <dbReference type="Proteomes" id="UP000324705"/>
    </source>
</evidence>
<feature type="domain" description="Reverse transcriptase zinc-binding" evidence="1">
    <location>
        <begin position="1"/>
        <end position="46"/>
    </location>
</feature>
<dbReference type="Proteomes" id="UP000324705">
    <property type="component" value="Chromosome 3A"/>
</dbReference>
<name>A0A9R0VET3_TRITD</name>
<keyword evidence="3" id="KW-1185">Reference proteome</keyword>
<dbReference type="EMBL" id="LT934115">
    <property type="protein sequence ID" value="VAH57095.1"/>
    <property type="molecule type" value="Genomic_DNA"/>
</dbReference>
<dbReference type="InterPro" id="IPR026960">
    <property type="entry name" value="RVT-Znf"/>
</dbReference>
<evidence type="ECO:0000313" key="2">
    <source>
        <dbReference type="EMBL" id="VAH57095.1"/>
    </source>
</evidence>